<gene>
    <name evidence="1" type="ORF">BWQ96_08107</name>
</gene>
<organism evidence="1 2">
    <name type="scientific">Gracilariopsis chorda</name>
    <dbReference type="NCBI Taxonomy" id="448386"/>
    <lineage>
        <taxon>Eukaryota</taxon>
        <taxon>Rhodophyta</taxon>
        <taxon>Florideophyceae</taxon>
        <taxon>Rhodymeniophycidae</taxon>
        <taxon>Gracilariales</taxon>
        <taxon>Gracilariaceae</taxon>
        <taxon>Gracilariopsis</taxon>
    </lineage>
</organism>
<dbReference type="Proteomes" id="UP000247409">
    <property type="component" value="Unassembled WGS sequence"/>
</dbReference>
<dbReference type="OrthoDB" id="4573at2759"/>
<dbReference type="PANTHER" id="PTHR35106">
    <property type="entry name" value="BNAA07G25190D PROTEIN"/>
    <property type="match status" value="1"/>
</dbReference>
<keyword evidence="2" id="KW-1185">Reference proteome</keyword>
<comment type="caution">
    <text evidence="1">The sequence shown here is derived from an EMBL/GenBank/DDBJ whole genome shotgun (WGS) entry which is preliminary data.</text>
</comment>
<evidence type="ECO:0000313" key="1">
    <source>
        <dbReference type="EMBL" id="PXF42187.1"/>
    </source>
</evidence>
<proteinExistence type="predicted"/>
<accession>A0A2V3IJD2</accession>
<dbReference type="AlphaFoldDB" id="A0A2V3IJD2"/>
<sequence>MDAGGLNFVPVQAITLAGSSGPTLPRVCEKAVKRTLTQRKTLGTAARMCEETASCIRCGKRFRPSENKAGSCLFHGDIVGNITEYTLYEDHHFDDPALDNVKGARYGRRWACCQDTDADAPPCKSGVHVTFDSDAARWADGISFVVK</sequence>
<evidence type="ECO:0000313" key="2">
    <source>
        <dbReference type="Proteomes" id="UP000247409"/>
    </source>
</evidence>
<name>A0A2V3IJD2_9FLOR</name>
<dbReference type="PANTHER" id="PTHR35106:SF4">
    <property type="entry name" value="OS09G0485800 PROTEIN"/>
    <property type="match status" value="1"/>
</dbReference>
<reference evidence="1 2" key="1">
    <citation type="journal article" date="2018" name="Mol. Biol. Evol.">
        <title>Analysis of the draft genome of the red seaweed Gracilariopsis chorda provides insights into genome size evolution in Rhodophyta.</title>
        <authorList>
            <person name="Lee J."/>
            <person name="Yang E.C."/>
            <person name="Graf L."/>
            <person name="Yang J.H."/>
            <person name="Qiu H."/>
            <person name="Zel Zion U."/>
            <person name="Chan C.X."/>
            <person name="Stephens T.G."/>
            <person name="Weber A.P.M."/>
            <person name="Boo G.H."/>
            <person name="Boo S.M."/>
            <person name="Kim K.M."/>
            <person name="Shin Y."/>
            <person name="Jung M."/>
            <person name="Lee S.J."/>
            <person name="Yim H.S."/>
            <person name="Lee J.H."/>
            <person name="Bhattacharya D."/>
            <person name="Yoon H.S."/>
        </authorList>
    </citation>
    <scope>NUCLEOTIDE SEQUENCE [LARGE SCALE GENOMIC DNA]</scope>
    <source>
        <strain evidence="1 2">SKKU-2015</strain>
        <tissue evidence="1">Whole body</tissue>
    </source>
</reference>
<protein>
    <submittedName>
        <fullName evidence="1">Uncharacterized protein</fullName>
    </submittedName>
</protein>
<dbReference type="EMBL" id="NBIV01000174">
    <property type="protein sequence ID" value="PXF42187.1"/>
    <property type="molecule type" value="Genomic_DNA"/>
</dbReference>